<dbReference type="InterPro" id="IPR036271">
    <property type="entry name" value="Tet_transcr_reg_TetR-rel_C_sf"/>
</dbReference>
<dbReference type="Pfam" id="PF00440">
    <property type="entry name" value="TetR_N"/>
    <property type="match status" value="1"/>
</dbReference>
<feature type="DNA-binding region" description="H-T-H motif" evidence="4">
    <location>
        <begin position="37"/>
        <end position="56"/>
    </location>
</feature>
<protein>
    <submittedName>
        <fullName evidence="7">AcrR family transcriptional regulator</fullName>
    </submittedName>
</protein>
<proteinExistence type="predicted"/>
<dbReference type="PANTHER" id="PTHR30055:SF234">
    <property type="entry name" value="HTH-TYPE TRANSCRIPTIONAL REGULATOR BETI"/>
    <property type="match status" value="1"/>
</dbReference>
<evidence type="ECO:0000259" key="6">
    <source>
        <dbReference type="PROSITE" id="PS50977"/>
    </source>
</evidence>
<dbReference type="PROSITE" id="PS01081">
    <property type="entry name" value="HTH_TETR_1"/>
    <property type="match status" value="1"/>
</dbReference>
<dbReference type="SUPFAM" id="SSF46689">
    <property type="entry name" value="Homeodomain-like"/>
    <property type="match status" value="1"/>
</dbReference>
<evidence type="ECO:0000256" key="3">
    <source>
        <dbReference type="ARBA" id="ARBA00023163"/>
    </source>
</evidence>
<dbReference type="Proteomes" id="UP001240984">
    <property type="component" value="Unassembled WGS sequence"/>
</dbReference>
<keyword evidence="2 4" id="KW-0238">DNA-binding</keyword>
<sequence>MVTSGTPRRVRADAVRNAERLVTAARETFAAHGVEASLEDVARHAGVGIATLYRHFPKKEDLIQAVLHQAFTQEIGPEIERAMREPDARRAIGIVVEAALRSISRERNTLAAASHSGALTAEIIARFVDPIATLVARGQQAGAIRADLVPEDLLRIVLMLSGVLWTLPPGSEGWRRYVALTLDALNPVGASPLPPAEPLPGDLPPQRWSL</sequence>
<keyword evidence="3" id="KW-0804">Transcription</keyword>
<organism evidence="7 8">
    <name type="scientific">Catenuloplanes nepalensis</name>
    <dbReference type="NCBI Taxonomy" id="587533"/>
    <lineage>
        <taxon>Bacteria</taxon>
        <taxon>Bacillati</taxon>
        <taxon>Actinomycetota</taxon>
        <taxon>Actinomycetes</taxon>
        <taxon>Micromonosporales</taxon>
        <taxon>Micromonosporaceae</taxon>
        <taxon>Catenuloplanes</taxon>
    </lineage>
</organism>
<dbReference type="InterPro" id="IPR001647">
    <property type="entry name" value="HTH_TetR"/>
</dbReference>
<evidence type="ECO:0000256" key="2">
    <source>
        <dbReference type="ARBA" id="ARBA00023125"/>
    </source>
</evidence>
<feature type="region of interest" description="Disordered" evidence="5">
    <location>
        <begin position="191"/>
        <end position="210"/>
    </location>
</feature>
<dbReference type="InterPro" id="IPR009057">
    <property type="entry name" value="Homeodomain-like_sf"/>
</dbReference>
<dbReference type="InterPro" id="IPR050109">
    <property type="entry name" value="HTH-type_TetR-like_transc_reg"/>
</dbReference>
<dbReference type="PANTHER" id="PTHR30055">
    <property type="entry name" value="HTH-TYPE TRANSCRIPTIONAL REGULATOR RUTR"/>
    <property type="match status" value="1"/>
</dbReference>
<dbReference type="PRINTS" id="PR00455">
    <property type="entry name" value="HTHTETR"/>
</dbReference>
<evidence type="ECO:0000256" key="5">
    <source>
        <dbReference type="SAM" id="MobiDB-lite"/>
    </source>
</evidence>
<dbReference type="Gene3D" id="1.10.357.10">
    <property type="entry name" value="Tetracycline Repressor, domain 2"/>
    <property type="match status" value="1"/>
</dbReference>
<evidence type="ECO:0000313" key="8">
    <source>
        <dbReference type="Proteomes" id="UP001240984"/>
    </source>
</evidence>
<feature type="domain" description="HTH tetR-type" evidence="6">
    <location>
        <begin position="15"/>
        <end position="74"/>
    </location>
</feature>
<dbReference type="RefSeq" id="WP_306827923.1">
    <property type="nucleotide sequence ID" value="NZ_JAUSRA010000001.1"/>
</dbReference>
<name>A0ABT9MNN1_9ACTN</name>
<evidence type="ECO:0000256" key="4">
    <source>
        <dbReference type="PROSITE-ProRule" id="PRU00335"/>
    </source>
</evidence>
<evidence type="ECO:0000313" key="7">
    <source>
        <dbReference type="EMBL" id="MDP9793031.1"/>
    </source>
</evidence>
<dbReference type="SUPFAM" id="SSF48498">
    <property type="entry name" value="Tetracyclin repressor-like, C-terminal domain"/>
    <property type="match status" value="1"/>
</dbReference>
<dbReference type="PROSITE" id="PS50977">
    <property type="entry name" value="HTH_TETR_2"/>
    <property type="match status" value="1"/>
</dbReference>
<gene>
    <name evidence="7" type="ORF">J2S43_001543</name>
</gene>
<dbReference type="InterPro" id="IPR023772">
    <property type="entry name" value="DNA-bd_HTH_TetR-type_CS"/>
</dbReference>
<feature type="compositionally biased region" description="Pro residues" evidence="5">
    <location>
        <begin position="192"/>
        <end position="203"/>
    </location>
</feature>
<keyword evidence="8" id="KW-1185">Reference proteome</keyword>
<keyword evidence="1" id="KW-0805">Transcription regulation</keyword>
<evidence type="ECO:0000256" key="1">
    <source>
        <dbReference type="ARBA" id="ARBA00023015"/>
    </source>
</evidence>
<accession>A0ABT9MNN1</accession>
<reference evidence="7 8" key="1">
    <citation type="submission" date="2023-07" db="EMBL/GenBank/DDBJ databases">
        <title>Sequencing the genomes of 1000 actinobacteria strains.</title>
        <authorList>
            <person name="Klenk H.-P."/>
        </authorList>
    </citation>
    <scope>NUCLEOTIDE SEQUENCE [LARGE SCALE GENOMIC DNA]</scope>
    <source>
        <strain evidence="7 8">DSM 44710</strain>
    </source>
</reference>
<comment type="caution">
    <text evidence="7">The sequence shown here is derived from an EMBL/GenBank/DDBJ whole genome shotgun (WGS) entry which is preliminary data.</text>
</comment>
<dbReference type="EMBL" id="JAUSRA010000001">
    <property type="protein sequence ID" value="MDP9793031.1"/>
    <property type="molecule type" value="Genomic_DNA"/>
</dbReference>